<evidence type="ECO:0000313" key="3">
    <source>
        <dbReference type="EMBL" id="KAL1264172.1"/>
    </source>
</evidence>
<feature type="compositionally biased region" description="Polar residues" evidence="1">
    <location>
        <begin position="51"/>
        <end position="83"/>
    </location>
</feature>
<protein>
    <submittedName>
        <fullName evidence="3">Uncharacterized protein</fullName>
    </submittedName>
</protein>
<dbReference type="EMBL" id="JAYMGO010000012">
    <property type="protein sequence ID" value="KAL1264172.1"/>
    <property type="molecule type" value="Genomic_DNA"/>
</dbReference>
<gene>
    <name evidence="3" type="ORF">QQF64_004527</name>
</gene>
<feature type="chain" id="PRO_5045438899" evidence="2">
    <location>
        <begin position="22"/>
        <end position="83"/>
    </location>
</feature>
<keyword evidence="2" id="KW-0732">Signal</keyword>
<evidence type="ECO:0000256" key="2">
    <source>
        <dbReference type="SAM" id="SignalP"/>
    </source>
</evidence>
<sequence length="83" mass="9274">MGLCAVLLIFLSQAELTRVWAQEQRGINHGQSEKADGGPSDIQRTRRDQQDPSNRIQNRTGQEPSNRLSIDTLPDNMTQVVVS</sequence>
<accession>A0ABR3MGE5</accession>
<proteinExistence type="predicted"/>
<dbReference type="Proteomes" id="UP001558613">
    <property type="component" value="Unassembled WGS sequence"/>
</dbReference>
<evidence type="ECO:0000256" key="1">
    <source>
        <dbReference type="SAM" id="MobiDB-lite"/>
    </source>
</evidence>
<feature type="region of interest" description="Disordered" evidence="1">
    <location>
        <begin position="25"/>
        <end position="83"/>
    </location>
</feature>
<evidence type="ECO:0000313" key="4">
    <source>
        <dbReference type="Proteomes" id="UP001558613"/>
    </source>
</evidence>
<name>A0ABR3MGE5_9TELE</name>
<reference evidence="3 4" key="1">
    <citation type="submission" date="2023-09" db="EMBL/GenBank/DDBJ databases">
        <authorList>
            <person name="Wang M."/>
        </authorList>
    </citation>
    <scope>NUCLEOTIDE SEQUENCE [LARGE SCALE GENOMIC DNA]</scope>
    <source>
        <strain evidence="3">GT-2023</strain>
        <tissue evidence="3">Liver</tissue>
    </source>
</reference>
<keyword evidence="4" id="KW-1185">Reference proteome</keyword>
<organism evidence="3 4">
    <name type="scientific">Cirrhinus molitorella</name>
    <name type="common">mud carp</name>
    <dbReference type="NCBI Taxonomy" id="172907"/>
    <lineage>
        <taxon>Eukaryota</taxon>
        <taxon>Metazoa</taxon>
        <taxon>Chordata</taxon>
        <taxon>Craniata</taxon>
        <taxon>Vertebrata</taxon>
        <taxon>Euteleostomi</taxon>
        <taxon>Actinopterygii</taxon>
        <taxon>Neopterygii</taxon>
        <taxon>Teleostei</taxon>
        <taxon>Ostariophysi</taxon>
        <taxon>Cypriniformes</taxon>
        <taxon>Cyprinidae</taxon>
        <taxon>Labeoninae</taxon>
        <taxon>Labeonini</taxon>
        <taxon>Cirrhinus</taxon>
    </lineage>
</organism>
<feature type="signal peptide" evidence="2">
    <location>
        <begin position="1"/>
        <end position="21"/>
    </location>
</feature>
<comment type="caution">
    <text evidence="3">The sequence shown here is derived from an EMBL/GenBank/DDBJ whole genome shotgun (WGS) entry which is preliminary data.</text>
</comment>